<dbReference type="STRING" id="338963.Pcar_3077"/>
<reference evidence="2 3" key="2">
    <citation type="journal article" date="2012" name="BMC Genomics">
        <title>The genome of Pelobacter carbinolicus reveals surprising metabolic capabilities and physiological features.</title>
        <authorList>
            <person name="Aklujkar M."/>
            <person name="Haveman S.A."/>
            <person name="Didonato R.Jr."/>
            <person name="Chertkov O."/>
            <person name="Han C.S."/>
            <person name="Land M.L."/>
            <person name="Brown P."/>
            <person name="Lovley D.R."/>
        </authorList>
    </citation>
    <scope>NUCLEOTIDE SEQUENCE [LARGE SCALE GENOMIC DNA]</scope>
    <source>
        <strain evidence="3">DSM 2380 / NBRC 103641 / GraBd1</strain>
    </source>
</reference>
<feature type="domain" description="Type II secretion system protein GspE N-terminal" evidence="1">
    <location>
        <begin position="57"/>
        <end position="144"/>
    </location>
</feature>
<dbReference type="eggNOG" id="COG2804">
    <property type="taxonomic scope" value="Bacteria"/>
</dbReference>
<gene>
    <name evidence="2" type="ordered locus">Pcar_3077</name>
</gene>
<dbReference type="AlphaFoldDB" id="Q39ZZ5"/>
<keyword evidence="3" id="KW-1185">Reference proteome</keyword>
<proteinExistence type="predicted"/>
<organism evidence="2 3">
    <name type="scientific">Syntrophotalea carbinolica (strain DSM 2380 / NBRC 103641 / GraBd1)</name>
    <name type="common">Pelobacter carbinolicus</name>
    <dbReference type="NCBI Taxonomy" id="338963"/>
    <lineage>
        <taxon>Bacteria</taxon>
        <taxon>Pseudomonadati</taxon>
        <taxon>Thermodesulfobacteriota</taxon>
        <taxon>Desulfuromonadia</taxon>
        <taxon>Desulfuromonadales</taxon>
        <taxon>Syntrophotaleaceae</taxon>
        <taxon>Syntrophotalea</taxon>
    </lineage>
</organism>
<dbReference type="SUPFAM" id="SSF160246">
    <property type="entry name" value="EspE N-terminal domain-like"/>
    <property type="match status" value="1"/>
</dbReference>
<dbReference type="InterPro" id="IPR007831">
    <property type="entry name" value="T2SS_GspE_N"/>
</dbReference>
<dbReference type="EMBL" id="CP000142">
    <property type="protein sequence ID" value="ABA90312.1"/>
    <property type="molecule type" value="Genomic_DNA"/>
</dbReference>
<dbReference type="Proteomes" id="UP000002534">
    <property type="component" value="Chromosome"/>
</dbReference>
<reference evidence="3" key="1">
    <citation type="submission" date="2005-10" db="EMBL/GenBank/DDBJ databases">
        <title>Complete sequence of Pelobacter carbinolicus DSM 2380.</title>
        <authorList>
            <person name="Copeland A."/>
            <person name="Lucas S."/>
            <person name="Lapidus A."/>
            <person name="Barry K."/>
            <person name="Detter J.C."/>
            <person name="Glavina T."/>
            <person name="Hammon N."/>
            <person name="Israni S."/>
            <person name="Pitluck S."/>
            <person name="Chertkov O."/>
            <person name="Schmutz J."/>
            <person name="Larimer F."/>
            <person name="Land M."/>
            <person name="Kyrpides N."/>
            <person name="Ivanova N."/>
            <person name="Richardson P."/>
        </authorList>
    </citation>
    <scope>NUCLEOTIDE SEQUENCE [LARGE SCALE GENOMIC DNA]</scope>
    <source>
        <strain evidence="3">DSM 2380 / NBRC 103641 / GraBd1</strain>
    </source>
</reference>
<dbReference type="InterPro" id="IPR029016">
    <property type="entry name" value="GAF-like_dom_sf"/>
</dbReference>
<dbReference type="KEGG" id="pca:Pcar_3077"/>
<dbReference type="InterPro" id="IPR037257">
    <property type="entry name" value="T2SS_E_N_sf"/>
</dbReference>
<dbReference type="OrthoDB" id="5430167at2"/>
<name>Q39ZZ5_SYNC1</name>
<evidence type="ECO:0000259" key="1">
    <source>
        <dbReference type="Pfam" id="PF05157"/>
    </source>
</evidence>
<dbReference type="Gene3D" id="3.30.300.160">
    <property type="entry name" value="Type II secretion system, protein E, N-terminal domain"/>
    <property type="match status" value="1"/>
</dbReference>
<accession>Q39ZZ5</accession>
<dbReference type="RefSeq" id="WP_011342872.1">
    <property type="nucleotide sequence ID" value="NC_007498.2"/>
</dbReference>
<dbReference type="Pfam" id="PF05157">
    <property type="entry name" value="MshEN"/>
    <property type="match status" value="1"/>
</dbReference>
<dbReference type="Gene3D" id="3.30.450.40">
    <property type="match status" value="1"/>
</dbReference>
<evidence type="ECO:0000313" key="2">
    <source>
        <dbReference type="EMBL" id="ABA90312.1"/>
    </source>
</evidence>
<evidence type="ECO:0000313" key="3">
    <source>
        <dbReference type="Proteomes" id="UP000002534"/>
    </source>
</evidence>
<sequence>MASNLLKLLVRTGMLPKNMAAKVQAHARHAGIAASTSTLILIPLGEDRLAQLLSRQLDLPCFEPRQLQNLPPVMREFLSMEQALKFRALPIRLGQQGLVVAMADPSDRENMQALASLIGYPLAPLVAPECRLIQAIERCYDRQLPDREQLLLEKMRPAAAMFGPPVEEDIDEAMLEEAEVIDDEIPPKTAITLAELSEKLAAARCRDDVADTLIDHLSGQFDRMGLFLLKNGELRGWRALVGHRLHPEFHNVKITVTGSNLLHAVLSEQNPFLGRVPEPRLLKQLVNALGASCEKAIMLPLILAGRSVGMLFAEEAGQTGSERVTELQNLLAKTACALEILILRNKLTRP</sequence>
<protein>
    <submittedName>
        <fullName evidence="2">GspIIEN domain protein</fullName>
    </submittedName>
</protein>
<dbReference type="HOGENOM" id="CLU_032809_0_0_7"/>